<keyword evidence="6" id="KW-1185">Reference proteome</keyword>
<dbReference type="HOGENOM" id="CLU_000604_1_1_10"/>
<dbReference type="KEGG" id="scn:Solca_2793"/>
<dbReference type="InterPro" id="IPR003439">
    <property type="entry name" value="ABC_transporter-like_ATP-bd"/>
</dbReference>
<dbReference type="InterPro" id="IPR003593">
    <property type="entry name" value="AAA+_ATPase"/>
</dbReference>
<dbReference type="PANTHER" id="PTHR42781:SF4">
    <property type="entry name" value="SPERMIDINE_PUTRESCINE IMPORT ATP-BINDING PROTEIN POTA"/>
    <property type="match status" value="1"/>
</dbReference>
<dbReference type="SUPFAM" id="SSF52540">
    <property type="entry name" value="P-loop containing nucleoside triphosphate hydrolases"/>
    <property type="match status" value="1"/>
</dbReference>
<keyword evidence="1" id="KW-0813">Transport</keyword>
<keyword evidence="2" id="KW-0547">Nucleotide-binding</keyword>
<dbReference type="Proteomes" id="UP000007590">
    <property type="component" value="Chromosome"/>
</dbReference>
<dbReference type="Pfam" id="PF00005">
    <property type="entry name" value="ABC_tran"/>
    <property type="match status" value="1"/>
</dbReference>
<evidence type="ECO:0000256" key="2">
    <source>
        <dbReference type="ARBA" id="ARBA00022741"/>
    </source>
</evidence>
<protein>
    <submittedName>
        <fullName evidence="5">ABC-type spermidine/putrescine transport system, ATPase component</fullName>
    </submittedName>
</protein>
<dbReference type="SMART" id="SM00382">
    <property type="entry name" value="AAA"/>
    <property type="match status" value="1"/>
</dbReference>
<keyword evidence="3" id="KW-0067">ATP-binding</keyword>
<dbReference type="Gene3D" id="3.40.50.300">
    <property type="entry name" value="P-loop containing nucleotide triphosphate hydrolases"/>
    <property type="match status" value="1"/>
</dbReference>
<dbReference type="RefSeq" id="WP_014681046.1">
    <property type="nucleotide sequence ID" value="NC_017770.1"/>
</dbReference>
<dbReference type="PANTHER" id="PTHR42781">
    <property type="entry name" value="SPERMIDINE/PUTRESCINE IMPORT ATP-BINDING PROTEIN POTA"/>
    <property type="match status" value="1"/>
</dbReference>
<evidence type="ECO:0000259" key="4">
    <source>
        <dbReference type="PROSITE" id="PS50893"/>
    </source>
</evidence>
<dbReference type="InterPro" id="IPR027417">
    <property type="entry name" value="P-loop_NTPase"/>
</dbReference>
<dbReference type="PROSITE" id="PS00211">
    <property type="entry name" value="ABC_TRANSPORTER_1"/>
    <property type="match status" value="1"/>
</dbReference>
<dbReference type="InterPro" id="IPR050093">
    <property type="entry name" value="ABC_SmlMolc_Importer"/>
</dbReference>
<dbReference type="GO" id="GO:0005524">
    <property type="term" value="F:ATP binding"/>
    <property type="evidence" value="ECO:0007669"/>
    <property type="project" value="UniProtKB-KW"/>
</dbReference>
<sequence>MLIINSISKKYPGNEQFFLSNINLQINKGEIVSLVGASGSGKSTLLKLIYGILDADEGTITFNEKPIYGPSVNLLPGTKGMHFVQQDYNLNPYAKVYDNIAPVLPNTDLDYKKKRIHEVLELLNILDLKDKQAINLSGGQQQRVAIARALASGPDLLLLDEPFSNLDVILKNHLKRDLEALVEKTGISILMVTHDSTDALSLSHRIVVMQNGSIVQEGSPKQIYNQPQSTYVARLFGAVNIVDASSFATTFNREVNTSDKVLIHPHEITLSSVSGTPAKVLKAEYNGGFELLIVEIEGLNRKLQVSYPHIGRFKKEDQVFVSIMSYAEVNE</sequence>
<evidence type="ECO:0000313" key="6">
    <source>
        <dbReference type="Proteomes" id="UP000007590"/>
    </source>
</evidence>
<name>H8KS31_SOLCM</name>
<accession>H8KS31</accession>
<dbReference type="EMBL" id="CP003349">
    <property type="protein sequence ID" value="AFD07819.1"/>
    <property type="molecule type" value="Genomic_DNA"/>
</dbReference>
<gene>
    <name evidence="5" type="ordered locus">Solca_2793</name>
</gene>
<evidence type="ECO:0000313" key="5">
    <source>
        <dbReference type="EMBL" id="AFD07819.1"/>
    </source>
</evidence>
<reference evidence="5" key="1">
    <citation type="submission" date="2012-02" db="EMBL/GenBank/DDBJ databases">
        <title>The complete genome of Solitalea canadensis DSM 3403.</title>
        <authorList>
            <consortium name="US DOE Joint Genome Institute (JGI-PGF)"/>
            <person name="Lucas S."/>
            <person name="Copeland A."/>
            <person name="Lapidus A."/>
            <person name="Glavina del Rio T."/>
            <person name="Dalin E."/>
            <person name="Tice H."/>
            <person name="Bruce D."/>
            <person name="Goodwin L."/>
            <person name="Pitluck S."/>
            <person name="Peters L."/>
            <person name="Ovchinnikova G."/>
            <person name="Lu M."/>
            <person name="Kyrpides N."/>
            <person name="Mavromatis K."/>
            <person name="Ivanova N."/>
            <person name="Brettin T."/>
            <person name="Detter J.C."/>
            <person name="Han C."/>
            <person name="Larimer F."/>
            <person name="Land M."/>
            <person name="Hauser L."/>
            <person name="Markowitz V."/>
            <person name="Cheng J.-F."/>
            <person name="Hugenholtz P."/>
            <person name="Woyke T."/>
            <person name="Wu D."/>
            <person name="Spring S."/>
            <person name="Schroeder M."/>
            <person name="Kopitz M."/>
            <person name="Brambilla E."/>
            <person name="Klenk H.-P."/>
            <person name="Eisen J.A."/>
        </authorList>
    </citation>
    <scope>NUCLEOTIDE SEQUENCE</scope>
    <source>
        <strain evidence="5">DSM 3403</strain>
    </source>
</reference>
<proteinExistence type="predicted"/>
<evidence type="ECO:0000256" key="3">
    <source>
        <dbReference type="ARBA" id="ARBA00022840"/>
    </source>
</evidence>
<dbReference type="AlphaFoldDB" id="H8KS31"/>
<organism evidence="5 6">
    <name type="scientific">Solitalea canadensis (strain ATCC 29591 / DSM 3403 / JCM 21819 / LMG 8368 / NBRC 15130 / NCIMB 12057 / USAM 9D)</name>
    <name type="common">Flexibacter canadensis</name>
    <dbReference type="NCBI Taxonomy" id="929556"/>
    <lineage>
        <taxon>Bacteria</taxon>
        <taxon>Pseudomonadati</taxon>
        <taxon>Bacteroidota</taxon>
        <taxon>Sphingobacteriia</taxon>
        <taxon>Sphingobacteriales</taxon>
        <taxon>Sphingobacteriaceae</taxon>
        <taxon>Solitalea</taxon>
    </lineage>
</organism>
<dbReference type="GO" id="GO:0016887">
    <property type="term" value="F:ATP hydrolysis activity"/>
    <property type="evidence" value="ECO:0007669"/>
    <property type="project" value="InterPro"/>
</dbReference>
<dbReference type="eggNOG" id="COG3842">
    <property type="taxonomic scope" value="Bacteria"/>
</dbReference>
<dbReference type="InterPro" id="IPR017871">
    <property type="entry name" value="ABC_transporter-like_CS"/>
</dbReference>
<dbReference type="OrthoDB" id="9802264at2"/>
<dbReference type="PROSITE" id="PS50893">
    <property type="entry name" value="ABC_TRANSPORTER_2"/>
    <property type="match status" value="1"/>
</dbReference>
<dbReference type="STRING" id="929556.Solca_2793"/>
<feature type="domain" description="ABC transporter" evidence="4">
    <location>
        <begin position="2"/>
        <end position="236"/>
    </location>
</feature>
<evidence type="ECO:0000256" key="1">
    <source>
        <dbReference type="ARBA" id="ARBA00022448"/>
    </source>
</evidence>